<dbReference type="Pfam" id="PF00345">
    <property type="entry name" value="PapD_N"/>
    <property type="match status" value="1"/>
</dbReference>
<feature type="compositionally biased region" description="Basic and acidic residues" evidence="1">
    <location>
        <begin position="216"/>
        <end position="231"/>
    </location>
</feature>
<dbReference type="InterPro" id="IPR013783">
    <property type="entry name" value="Ig-like_fold"/>
</dbReference>
<sequence length="231" mass="25235">MKTIGYSGKLIFACLIAFADAGPARADLVLSELVVELQPSKHAREDIEVWNNAPDRAFVAVEPREILDAGSPTQRTHQDADPAKLGLLVGPSRMILEPGQRKLVRIATVAGDTDRERVYRVTIKPVVGAIQSEDSGLKLLVGYDVLVLVRPAQPLPNLSAQRNGRTLTFSNTGNVSVEVVEGRQCSADERKCAELPGKRLYPGASWSVELPSDSPAEYRLKSPGHSDRRRF</sequence>
<feature type="region of interest" description="Disordered" evidence="1">
    <location>
        <begin position="211"/>
        <end position="231"/>
    </location>
</feature>
<evidence type="ECO:0000313" key="3">
    <source>
        <dbReference type="EMBL" id="MCH8614861.1"/>
    </source>
</evidence>
<dbReference type="InterPro" id="IPR016147">
    <property type="entry name" value="Pili_assmbl_chaperone_N"/>
</dbReference>
<dbReference type="EMBL" id="JAKZHW010000001">
    <property type="protein sequence ID" value="MCH8614861.1"/>
    <property type="molecule type" value="Genomic_DNA"/>
</dbReference>
<keyword evidence="4" id="KW-1185">Reference proteome</keyword>
<dbReference type="InterPro" id="IPR050643">
    <property type="entry name" value="Periplasmic_pilus_chap"/>
</dbReference>
<dbReference type="PANTHER" id="PTHR30251:SF4">
    <property type="entry name" value="SLR1668 PROTEIN"/>
    <property type="match status" value="1"/>
</dbReference>
<dbReference type="Gene3D" id="2.60.40.10">
    <property type="entry name" value="Immunoglobulins"/>
    <property type="match status" value="1"/>
</dbReference>
<protein>
    <submittedName>
        <fullName evidence="3">Fimbria/pilus periplasmic chaperone</fullName>
    </submittedName>
</protein>
<feature type="domain" description="Pili assembly chaperone N-terminal" evidence="2">
    <location>
        <begin position="41"/>
        <end position="153"/>
    </location>
</feature>
<organism evidence="3 4">
    <name type="scientific">Sphingomonas telluris</name>
    <dbReference type="NCBI Taxonomy" id="2907998"/>
    <lineage>
        <taxon>Bacteria</taxon>
        <taxon>Pseudomonadati</taxon>
        <taxon>Pseudomonadota</taxon>
        <taxon>Alphaproteobacteria</taxon>
        <taxon>Sphingomonadales</taxon>
        <taxon>Sphingomonadaceae</taxon>
        <taxon>Sphingomonas</taxon>
    </lineage>
</organism>
<dbReference type="RefSeq" id="WP_241445476.1">
    <property type="nucleotide sequence ID" value="NZ_JAKZHW010000001.1"/>
</dbReference>
<dbReference type="PANTHER" id="PTHR30251">
    <property type="entry name" value="PILUS ASSEMBLY CHAPERONE"/>
    <property type="match status" value="1"/>
</dbReference>
<reference evidence="3 4" key="1">
    <citation type="submission" date="2022-03" db="EMBL/GenBank/DDBJ databases">
        <authorList>
            <person name="Jo J.-H."/>
            <person name="Im W.-T."/>
        </authorList>
    </citation>
    <scope>NUCLEOTIDE SEQUENCE [LARGE SCALE GENOMIC DNA]</scope>
    <source>
        <strain evidence="3 4">SM33</strain>
    </source>
</reference>
<gene>
    <name evidence="3" type="ORF">LZ016_01905</name>
</gene>
<proteinExistence type="predicted"/>
<accession>A0ABS9VIQ5</accession>
<evidence type="ECO:0000259" key="2">
    <source>
        <dbReference type="Pfam" id="PF00345"/>
    </source>
</evidence>
<dbReference type="SUPFAM" id="SSF49354">
    <property type="entry name" value="PapD-like"/>
    <property type="match status" value="1"/>
</dbReference>
<dbReference type="Proteomes" id="UP001203058">
    <property type="component" value="Unassembled WGS sequence"/>
</dbReference>
<evidence type="ECO:0000313" key="4">
    <source>
        <dbReference type="Proteomes" id="UP001203058"/>
    </source>
</evidence>
<comment type="caution">
    <text evidence="3">The sequence shown here is derived from an EMBL/GenBank/DDBJ whole genome shotgun (WGS) entry which is preliminary data.</text>
</comment>
<dbReference type="InterPro" id="IPR008962">
    <property type="entry name" value="PapD-like_sf"/>
</dbReference>
<name>A0ABS9VIQ5_9SPHN</name>
<evidence type="ECO:0000256" key="1">
    <source>
        <dbReference type="SAM" id="MobiDB-lite"/>
    </source>
</evidence>